<keyword evidence="2" id="KW-0081">Bacteriolytic enzyme</keyword>
<dbReference type="Proteomes" id="UP000663288">
    <property type="component" value="Segment"/>
</dbReference>
<dbReference type="GO" id="GO:0031640">
    <property type="term" value="P:killing of cells of another organism"/>
    <property type="evidence" value="ECO:0007669"/>
    <property type="project" value="UniProtKB-KW"/>
</dbReference>
<keyword evidence="1" id="KW-0929">Antimicrobial</keyword>
<sequence>MAAGNVGYTDTRSFSGSLLGDIASAIKNRTKNAALMARQERAYAEEQAEKQDTSLSEAGIGKGYFFRRALGSTFGGDRIARTRGLFEKDPPMGRDPLGSIESRFRGGFDYGIETPDAPKAVTSSPSRSRGGTARPSTTAGGSGKDGVPTEKNPLQVTNTRLTVGMLSTFQRLEKQLANITSFVGTGGGSPQAVYALENQKMLLGSVFSKTTNMINAISKSIGNQTDTIKKVAKDESNKLKQDAIDAASKSEESGAEGQNAKANNAIVKALNKAKQARSALSAPGSRLKDIFGPASGMAKGLRNPRAAMRLARMRAKRAFGKSLARGVTGRAFGRVGKIIAKNTLKKAAAKTAIKGVGKMAIKKVPILGAVAGVAFGIERAMKGDWLGAIGEVASGTASIFPGVGTAISTGIDAALIAKDMNEAMNQETPAFNEGGVIKGDNWFDSRISKFENDKLKRDMGAKPLDMNFWREWWTLDLKFDKKNKNTIIDHVREGLDTYFFKNQGVKNFVDGLKFVFNKISSFLMNIPGNIGNWFRDRANDLTSGLRSLMGGGGYTGPTMTAIGGTKVTQADISRGFGVVDGLGSGSKPGGHTGLDIAGPVFGKPGTPISFLPSGKVIDVGIIGDANDPGGENSGYGNFVVIKTDTGEIVKMGHLQSVNVTKGARVGKDENGNATVIGAVGYTGFTEPKGPAGTHLHLDLGTGYNPSSAYVSGLMDPMPVINDLIRGGGDVKVTGQTNRPAASTATTAAGLGQQGVMGNKNFGSTSGEGKTGILIVPGHASGGGAPGEKELVKKLAANAYANIKKRYPRANVQMQDLDSMFADTDAGFEKQKAWYKKKESEGWEVLEIHMDASMESGAGSGRGVIVPVGELNRIEKHYAQNYGAFDRGFRDLAAPNRGVSIFELGNMSPELQRATKSGQVTKAQLDALTASFEDSVAKGAGLVPASAPPPPAASDQQKKDAIWNIYLKGLK</sequence>
<keyword evidence="6" id="KW-1185">Reference proteome</keyword>
<dbReference type="GO" id="GO:0042742">
    <property type="term" value="P:defense response to bacterium"/>
    <property type="evidence" value="ECO:0007669"/>
    <property type="project" value="UniProtKB-KW"/>
</dbReference>
<name>A0A873WGP8_9CAUD</name>
<organism evidence="5 6">
    <name type="scientific">Synechococcus phage S-H9-1</name>
    <dbReference type="NCBI Taxonomy" id="2783674"/>
    <lineage>
        <taxon>Viruses</taxon>
        <taxon>Duplodnaviria</taxon>
        <taxon>Heunggongvirae</taxon>
        <taxon>Uroviricota</taxon>
        <taxon>Caudoviricetes</taxon>
        <taxon>Pantevenvirales</taxon>
        <taxon>Kyanoviridae</taxon>
        <taxon>Scyllavirus</taxon>
        <taxon>Scyllavirus aitchnine</taxon>
    </lineage>
</organism>
<feature type="compositionally biased region" description="Polar residues" evidence="3">
    <location>
        <begin position="121"/>
        <end position="139"/>
    </location>
</feature>
<evidence type="ECO:0000313" key="5">
    <source>
        <dbReference type="EMBL" id="QPB08112.1"/>
    </source>
</evidence>
<evidence type="ECO:0000313" key="6">
    <source>
        <dbReference type="Proteomes" id="UP000663288"/>
    </source>
</evidence>
<evidence type="ECO:0000256" key="3">
    <source>
        <dbReference type="SAM" id="MobiDB-lite"/>
    </source>
</evidence>
<dbReference type="RefSeq" id="YP_010669528.1">
    <property type="nucleotide sequence ID" value="NC_070961.1"/>
</dbReference>
<protein>
    <recommendedName>
        <fullName evidence="4">M23ase beta-sheet core domain-containing protein</fullName>
    </recommendedName>
</protein>
<feature type="region of interest" description="Disordered" evidence="3">
    <location>
        <begin position="111"/>
        <end position="155"/>
    </location>
</feature>
<dbReference type="GeneID" id="77945711"/>
<evidence type="ECO:0000259" key="4">
    <source>
        <dbReference type="Pfam" id="PF01551"/>
    </source>
</evidence>
<dbReference type="InterPro" id="IPR011055">
    <property type="entry name" value="Dup_hybrid_motif"/>
</dbReference>
<dbReference type="EMBL" id="MW117966">
    <property type="protein sequence ID" value="QPB08112.1"/>
    <property type="molecule type" value="Genomic_DNA"/>
</dbReference>
<evidence type="ECO:0000256" key="1">
    <source>
        <dbReference type="ARBA" id="ARBA00022529"/>
    </source>
</evidence>
<dbReference type="InterPro" id="IPR016047">
    <property type="entry name" value="M23ase_b-sheet_dom"/>
</dbReference>
<dbReference type="Pfam" id="PF01551">
    <property type="entry name" value="Peptidase_M23"/>
    <property type="match status" value="1"/>
</dbReference>
<dbReference type="CDD" id="cd12797">
    <property type="entry name" value="M23_peptidase"/>
    <property type="match status" value="1"/>
</dbReference>
<reference evidence="5" key="1">
    <citation type="submission" date="2020-10" db="EMBL/GenBank/DDBJ databases">
        <title>The Isolation and Genome Sequence of a Novel Cyanophage S-H9-1 from the Yellow Sea, China.</title>
        <authorList>
            <person name="Jiang T."/>
        </authorList>
    </citation>
    <scope>NUCLEOTIDE SEQUENCE</scope>
</reference>
<proteinExistence type="predicted"/>
<dbReference type="SUPFAM" id="SSF51261">
    <property type="entry name" value="Duplicated hybrid motif"/>
    <property type="match status" value="1"/>
</dbReference>
<evidence type="ECO:0000256" key="2">
    <source>
        <dbReference type="ARBA" id="ARBA00022638"/>
    </source>
</evidence>
<dbReference type="InterPro" id="IPR050570">
    <property type="entry name" value="Cell_wall_metabolism_enzyme"/>
</dbReference>
<accession>A0A873WGP8</accession>
<dbReference type="PANTHER" id="PTHR21666">
    <property type="entry name" value="PEPTIDASE-RELATED"/>
    <property type="match status" value="1"/>
</dbReference>
<dbReference type="KEGG" id="vg:77945711"/>
<feature type="domain" description="M23ase beta-sheet core" evidence="4">
    <location>
        <begin position="590"/>
        <end position="699"/>
    </location>
</feature>
<dbReference type="Gene3D" id="2.70.70.10">
    <property type="entry name" value="Glucose Permease (Domain IIA)"/>
    <property type="match status" value="1"/>
</dbReference>
<dbReference type="PANTHER" id="PTHR21666:SF270">
    <property type="entry name" value="MUREIN HYDROLASE ACTIVATOR ENVC"/>
    <property type="match status" value="1"/>
</dbReference>
<dbReference type="GO" id="GO:0004222">
    <property type="term" value="F:metalloendopeptidase activity"/>
    <property type="evidence" value="ECO:0007669"/>
    <property type="project" value="TreeGrafter"/>
</dbReference>